<dbReference type="InterPro" id="IPR005000">
    <property type="entry name" value="Aldolase/citrate-lyase_domain"/>
</dbReference>
<comment type="cofactor">
    <cofactor evidence="1">
        <name>Mg(2+)</name>
        <dbReference type="ChEBI" id="CHEBI:18420"/>
    </cofactor>
</comment>
<dbReference type="PANTHER" id="PTHR32308">
    <property type="entry name" value="LYASE BETA SUBUNIT, PUTATIVE (AFU_ORTHOLOGUE AFUA_4G13030)-RELATED"/>
    <property type="match status" value="1"/>
</dbReference>
<dbReference type="SUPFAM" id="SSF51621">
    <property type="entry name" value="Phosphoenolpyruvate/pyruvate domain"/>
    <property type="match status" value="1"/>
</dbReference>
<feature type="domain" description="HpcH/HpaI aldolase/citrate lyase" evidence="6">
    <location>
        <begin position="9"/>
        <end position="238"/>
    </location>
</feature>
<dbReference type="Gene3D" id="3.20.20.60">
    <property type="entry name" value="Phosphoenolpyruvate-binding domains"/>
    <property type="match status" value="1"/>
</dbReference>
<dbReference type="eggNOG" id="COG2301">
    <property type="taxonomic scope" value="Bacteria"/>
</dbReference>
<dbReference type="GO" id="GO:0008815">
    <property type="term" value="F:citrate (pro-3S)-lyase activity"/>
    <property type="evidence" value="ECO:0007669"/>
    <property type="project" value="UniProtKB-EC"/>
</dbReference>
<evidence type="ECO:0000259" key="6">
    <source>
        <dbReference type="Pfam" id="PF03328"/>
    </source>
</evidence>
<dbReference type="GO" id="GO:0000287">
    <property type="term" value="F:magnesium ion binding"/>
    <property type="evidence" value="ECO:0007669"/>
    <property type="project" value="TreeGrafter"/>
</dbReference>
<keyword evidence="8" id="KW-1185">Reference proteome</keyword>
<organism evidence="7 8">
    <name type="scientific">Salinisphaera shabanensis E1L3A</name>
    <dbReference type="NCBI Taxonomy" id="1033802"/>
    <lineage>
        <taxon>Bacteria</taxon>
        <taxon>Pseudomonadati</taxon>
        <taxon>Pseudomonadota</taxon>
        <taxon>Gammaproteobacteria</taxon>
        <taxon>Salinisphaerales</taxon>
        <taxon>Salinisphaeraceae</taxon>
        <taxon>Salinisphaera</taxon>
    </lineage>
</organism>
<accession>U2EHZ3</accession>
<reference evidence="7 8" key="1">
    <citation type="journal article" date="2011" name="J. Bacteriol.">
        <title>Genome sequence of Salinisphaera shabanensis, a gammaproteobacterium from the harsh, variable environment of the brine-seawater interface of the Shaban Deep in the Red Sea.</title>
        <authorList>
            <person name="Antunes A."/>
            <person name="Alam I."/>
            <person name="Bajic V.B."/>
            <person name="Stingl U."/>
        </authorList>
    </citation>
    <scope>NUCLEOTIDE SEQUENCE [LARGE SCALE GENOMIC DNA]</scope>
    <source>
        <strain evidence="7 8">E1L3A</strain>
    </source>
</reference>
<feature type="binding site" evidence="5">
    <location>
        <position position="165"/>
    </location>
    <ligand>
        <name>Mg(2+)</name>
        <dbReference type="ChEBI" id="CHEBI:18420"/>
    </ligand>
</feature>
<evidence type="ECO:0000256" key="1">
    <source>
        <dbReference type="ARBA" id="ARBA00001946"/>
    </source>
</evidence>
<evidence type="ECO:0000313" key="8">
    <source>
        <dbReference type="Proteomes" id="UP000006242"/>
    </source>
</evidence>
<dbReference type="InterPro" id="IPR011206">
    <property type="entry name" value="Citrate_lyase_beta/mcl1/mcl2"/>
</dbReference>
<dbReference type="EMBL" id="AFNV02000025">
    <property type="protein sequence ID" value="ERJ17987.1"/>
    <property type="molecule type" value="Genomic_DNA"/>
</dbReference>
<dbReference type="InterPro" id="IPR040442">
    <property type="entry name" value="Pyrv_kinase-like_dom_sf"/>
</dbReference>
<dbReference type="InterPro" id="IPR015813">
    <property type="entry name" value="Pyrv/PenolPyrv_kinase-like_dom"/>
</dbReference>
<dbReference type="AlphaFoldDB" id="U2EHZ3"/>
<dbReference type="Proteomes" id="UP000006242">
    <property type="component" value="Unassembled WGS sequence"/>
</dbReference>
<dbReference type="PIRSF" id="PIRSF015582">
    <property type="entry name" value="Cit_lyase_B"/>
    <property type="match status" value="1"/>
</dbReference>
<dbReference type="Pfam" id="PF03328">
    <property type="entry name" value="HpcH_HpaI"/>
    <property type="match status" value="1"/>
</dbReference>
<sequence>MNTPVSGPRSYLFVPGDSAHKMDKAIDSPADALILDLEDSVAPSRKREALTTTVEFLQSREAQPTGPALWVRVNASDPALALAELAALPLARVAGIVHPKLECHSQLERMSAWLDALEARDALGHDPIGIVGIITESPAAVVGEQAASLARGHTRLRGYSWGMEDMSAALARPPIAGTTDAHAALTAAMQRHCLLMAAAADVEPIDAISANFRDLDALEHECDYARDLGFTAKMAIHPAQLDTLHRGLAPSVAALDWASRVQALVDENPDTAAFQLDGRMVDQPHFAVARRILALARGSSA</sequence>
<feature type="binding site" evidence="4">
    <location>
        <position position="72"/>
    </location>
    <ligand>
        <name>substrate</name>
    </ligand>
</feature>
<comment type="caution">
    <text evidence="7">The sequence shown here is derived from an EMBL/GenBank/DDBJ whole genome shotgun (WGS) entry which is preliminary data.</text>
</comment>
<reference evidence="7 8" key="2">
    <citation type="journal article" date="2013" name="PLoS ONE">
        <title>INDIGO - INtegrated Data Warehouse of MIcrobial GenOmes with Examples from the Red Sea Extremophiles.</title>
        <authorList>
            <person name="Alam I."/>
            <person name="Antunes A."/>
            <person name="Kamau A.A."/>
            <person name="Ba Alawi W."/>
            <person name="Kalkatawi M."/>
            <person name="Stingl U."/>
            <person name="Bajic V.B."/>
        </authorList>
    </citation>
    <scope>NUCLEOTIDE SEQUENCE [LARGE SCALE GENOMIC DNA]</scope>
    <source>
        <strain evidence="7 8">E1L3A</strain>
    </source>
</reference>
<dbReference type="STRING" id="1033802.SSPSH_003206"/>
<protein>
    <submittedName>
        <fullName evidence="7">Citryl-CoA lyase protein</fullName>
        <ecNumber evidence="7">4.1.3.6</ecNumber>
    </submittedName>
</protein>
<dbReference type="EC" id="4.1.3.6" evidence="7"/>
<evidence type="ECO:0000256" key="5">
    <source>
        <dbReference type="PIRSR" id="PIRSR015582-2"/>
    </source>
</evidence>
<evidence type="ECO:0000256" key="4">
    <source>
        <dbReference type="PIRSR" id="PIRSR015582-1"/>
    </source>
</evidence>
<feature type="binding site" evidence="4">
    <location>
        <position position="136"/>
    </location>
    <ligand>
        <name>substrate</name>
    </ligand>
</feature>
<evidence type="ECO:0000256" key="3">
    <source>
        <dbReference type="ARBA" id="ARBA00022842"/>
    </source>
</evidence>
<gene>
    <name evidence="7" type="ORF">SSPSH_003206</name>
</gene>
<keyword evidence="2 5" id="KW-0479">Metal-binding</keyword>
<keyword evidence="7" id="KW-0456">Lyase</keyword>
<dbReference type="PANTHER" id="PTHR32308:SF0">
    <property type="entry name" value="HPCH_HPAI ALDOLASE_CITRATE LYASE DOMAIN-CONTAINING PROTEIN"/>
    <property type="match status" value="1"/>
</dbReference>
<dbReference type="RefSeq" id="WP_006915328.1">
    <property type="nucleotide sequence ID" value="NZ_AFNV02000025.1"/>
</dbReference>
<feature type="binding site" evidence="5">
    <location>
        <position position="136"/>
    </location>
    <ligand>
        <name>Mg(2+)</name>
        <dbReference type="ChEBI" id="CHEBI:18420"/>
    </ligand>
</feature>
<dbReference type="GO" id="GO:0006107">
    <property type="term" value="P:oxaloacetate metabolic process"/>
    <property type="evidence" value="ECO:0007669"/>
    <property type="project" value="TreeGrafter"/>
</dbReference>
<evidence type="ECO:0000256" key="2">
    <source>
        <dbReference type="ARBA" id="ARBA00022723"/>
    </source>
</evidence>
<keyword evidence="3 5" id="KW-0460">Magnesium</keyword>
<evidence type="ECO:0000313" key="7">
    <source>
        <dbReference type="EMBL" id="ERJ17987.1"/>
    </source>
</evidence>
<proteinExistence type="predicted"/>
<name>U2EHZ3_9GAMM</name>